<feature type="compositionally biased region" description="Polar residues" evidence="2">
    <location>
        <begin position="843"/>
        <end position="852"/>
    </location>
</feature>
<dbReference type="GeneID" id="115008395"/>
<protein>
    <submittedName>
        <fullName evidence="4">Synaptonemal complex protein 1</fullName>
    </submittedName>
</protein>
<keyword evidence="3" id="KW-1185">Reference proteome</keyword>
<evidence type="ECO:0000256" key="1">
    <source>
        <dbReference type="SAM" id="Coils"/>
    </source>
</evidence>
<dbReference type="KEGG" id="cgob:115008395"/>
<dbReference type="GO" id="GO:0003690">
    <property type="term" value="F:double-stranded DNA binding"/>
    <property type="evidence" value="ECO:0007669"/>
    <property type="project" value="TreeGrafter"/>
</dbReference>
<evidence type="ECO:0000256" key="2">
    <source>
        <dbReference type="SAM" id="MobiDB-lite"/>
    </source>
</evidence>
<dbReference type="GO" id="GO:0000801">
    <property type="term" value="C:central element"/>
    <property type="evidence" value="ECO:0007669"/>
    <property type="project" value="TreeGrafter"/>
</dbReference>
<dbReference type="OrthoDB" id="10064612at2759"/>
<feature type="compositionally biased region" description="Basic and acidic residues" evidence="2">
    <location>
        <begin position="853"/>
        <end position="869"/>
    </location>
</feature>
<dbReference type="PANTHER" id="PTHR46918">
    <property type="entry name" value="SYNAPTONEMAL COMPLEX PROTEIN 1"/>
    <property type="match status" value="1"/>
</dbReference>
<accession>A0A6J2PRZ1</accession>
<feature type="compositionally biased region" description="Basic and acidic residues" evidence="2">
    <location>
        <begin position="818"/>
        <end position="842"/>
    </location>
</feature>
<dbReference type="AlphaFoldDB" id="A0A6J2PRZ1"/>
<reference evidence="4" key="1">
    <citation type="submission" date="2025-08" db="UniProtKB">
        <authorList>
            <consortium name="RefSeq"/>
        </authorList>
    </citation>
    <scope>IDENTIFICATION</scope>
</reference>
<feature type="coiled-coil region" evidence="1">
    <location>
        <begin position="120"/>
        <end position="178"/>
    </location>
</feature>
<organism evidence="3 4">
    <name type="scientific">Cottoperca gobio</name>
    <name type="common">Frogmouth</name>
    <name type="synonym">Aphritis gobio</name>
    <dbReference type="NCBI Taxonomy" id="56716"/>
    <lineage>
        <taxon>Eukaryota</taxon>
        <taxon>Metazoa</taxon>
        <taxon>Chordata</taxon>
        <taxon>Craniata</taxon>
        <taxon>Vertebrata</taxon>
        <taxon>Euteleostomi</taxon>
        <taxon>Actinopterygii</taxon>
        <taxon>Neopterygii</taxon>
        <taxon>Teleostei</taxon>
        <taxon>Neoteleostei</taxon>
        <taxon>Acanthomorphata</taxon>
        <taxon>Eupercaria</taxon>
        <taxon>Perciformes</taxon>
        <taxon>Notothenioidei</taxon>
        <taxon>Bovichtidae</taxon>
        <taxon>Cottoperca</taxon>
    </lineage>
</organism>
<feature type="coiled-coil region" evidence="1">
    <location>
        <begin position="221"/>
        <end position="490"/>
    </location>
</feature>
<dbReference type="InParanoid" id="A0A6J2PRZ1"/>
<evidence type="ECO:0000313" key="4">
    <source>
        <dbReference type="RefSeq" id="XP_029287842.1"/>
    </source>
</evidence>
<evidence type="ECO:0000313" key="3">
    <source>
        <dbReference type="Proteomes" id="UP000504630"/>
    </source>
</evidence>
<dbReference type="GO" id="GO:0051878">
    <property type="term" value="P:lateral element assembly"/>
    <property type="evidence" value="ECO:0007669"/>
    <property type="project" value="TreeGrafter"/>
</dbReference>
<name>A0A6J2PRZ1_COTGO</name>
<dbReference type="InterPro" id="IPR008827">
    <property type="entry name" value="SYCP1"/>
</dbReference>
<feature type="region of interest" description="Disordered" evidence="2">
    <location>
        <begin position="815"/>
        <end position="883"/>
    </location>
</feature>
<dbReference type="FunCoup" id="A0A6J2PRZ1">
    <property type="interactions" value="470"/>
</dbReference>
<feature type="region of interest" description="Disordered" evidence="2">
    <location>
        <begin position="60"/>
        <end position="85"/>
    </location>
</feature>
<dbReference type="Proteomes" id="UP000504630">
    <property type="component" value="Chromosome 5"/>
</dbReference>
<proteinExistence type="predicted"/>
<dbReference type="RefSeq" id="XP_029287842.1">
    <property type="nucleotide sequence ID" value="XM_029431982.1"/>
</dbReference>
<dbReference type="CTD" id="6847"/>
<dbReference type="GO" id="GO:0051026">
    <property type="term" value="P:chiasma assembly"/>
    <property type="evidence" value="ECO:0007669"/>
    <property type="project" value="TreeGrafter"/>
</dbReference>
<dbReference type="GO" id="GO:0000711">
    <property type="term" value="P:meiotic DNA repair synthesis"/>
    <property type="evidence" value="ECO:0007669"/>
    <property type="project" value="TreeGrafter"/>
</dbReference>
<dbReference type="Pfam" id="PF05483">
    <property type="entry name" value="SCP-1"/>
    <property type="match status" value="1"/>
</dbReference>
<dbReference type="PANTHER" id="PTHR46918:SF1">
    <property type="entry name" value="SYNAPTONEMAL COMPLEX PROTEIN 1"/>
    <property type="match status" value="1"/>
</dbReference>
<dbReference type="GO" id="GO:0001673">
    <property type="term" value="C:male germ cell nucleus"/>
    <property type="evidence" value="ECO:0007669"/>
    <property type="project" value="TreeGrafter"/>
</dbReference>
<gene>
    <name evidence="4" type="primary">sycp1</name>
</gene>
<keyword evidence="1" id="KW-0175">Coiled coil</keyword>
<sequence>MERDRGFNFKLLIPPRVNNGQVSAVHPQEVFENCGVFMNTLQQVYSKGFEKEQSIPFPNTSVVAPTKPTRPDFPKMKAVSPMEKGENNCNPGPLYSKLLDEVEKMKCWKVKVDSDTVKKERRLQEKKRTIETQRKAIQELQFGNESLSVKLEEQISENEDLTNKNNATKNLCNILKDTFQRSAEKMHLFESEREETHHLFMKNSGIIQELIAAFESLHIRAEADQQEMQKVKEALLKFEDLKKKYHQEYNIKEKEVAVLQTNIEDKENELQKLLLDLHENQKHCKQLQEATDKQHELLKSSKSEQESLLQKLHTAEQRCEQTEKDREAIVALLQQSKEEYAEMIKKKDLSLQELSRGKNQQAEKLEQIQTTIQELQNSLALEMKSAKELEDKLMENNKELERRNTLLGESMEQIAKKDEHIKILEDELDEKSKCVESLKGKIDVTEIRVEELTAELARKTEEAQLFQNEAEIAKTENELLKKACEAAEKAQEYLKETSTVTEITVQKLDGQLFTEVKKNKENTFQMEQLRTDITQHEVKYKELLSNFNELQSEKTVIQQQFESGSSSVKAIEENMKVSEKKAAKLTREIQRLEEENQGLREEVESIKTKSQGKYQETEALQKKFEENYEHLQEEITEKEKQIKSVETKLYNLRKKCEIKFKAQEEYQKENKMLKKQIAKENAKSSQFEIVIDSLYKEAQNLKRLNEEDHQKLLNDFESKSTFAAELENELHKLRLTAAEAIKNKEDTELKCQHKITDMVALMEKHKSQYDRMVEEKDAELDEKKKKEMKAVDHRKSLDLDLAKHKTDNDQLKQQLKAEITEKENVQKELTDMKKEMSSEARTKQSPASNYKQETPRESSSKRHMFDFSKARKTPSYSNDGSSAVMKKAKSDIESISTSCGTTPKAKEICNEEKKTPRSITNRLGRTSKIKCYRIRTPPSAEKAASWGKNSLLLSDLSDSSDQNDMLTFERTYTPNVSASHCKPNIFKKIQSPVTHKSPGTALKLAAMKRMRDAGWMAVTGCDKKKKMTNDKIFA</sequence>
<dbReference type="GO" id="GO:0000802">
    <property type="term" value="C:transverse filament"/>
    <property type="evidence" value="ECO:0007669"/>
    <property type="project" value="TreeGrafter"/>
</dbReference>